<sequence length="76" mass="8954">KERKISSTTQSISLHHSTERVYKDLYRLKKRKLLFEQLGRFQIIIAYPTNIPLFDAELLSPISRSVSSRGLTRRHK</sequence>
<accession>A0A3N4IWZ3</accession>
<organism evidence="1 2">
    <name type="scientific">Choiromyces venosus 120613-1</name>
    <dbReference type="NCBI Taxonomy" id="1336337"/>
    <lineage>
        <taxon>Eukaryota</taxon>
        <taxon>Fungi</taxon>
        <taxon>Dikarya</taxon>
        <taxon>Ascomycota</taxon>
        <taxon>Pezizomycotina</taxon>
        <taxon>Pezizomycetes</taxon>
        <taxon>Pezizales</taxon>
        <taxon>Tuberaceae</taxon>
        <taxon>Choiromyces</taxon>
    </lineage>
</organism>
<reference evidence="1 2" key="1">
    <citation type="journal article" date="2018" name="Nat. Ecol. Evol.">
        <title>Pezizomycetes genomes reveal the molecular basis of ectomycorrhizal truffle lifestyle.</title>
        <authorList>
            <person name="Murat C."/>
            <person name="Payen T."/>
            <person name="Noel B."/>
            <person name="Kuo A."/>
            <person name="Morin E."/>
            <person name="Chen J."/>
            <person name="Kohler A."/>
            <person name="Krizsan K."/>
            <person name="Balestrini R."/>
            <person name="Da Silva C."/>
            <person name="Montanini B."/>
            <person name="Hainaut M."/>
            <person name="Levati E."/>
            <person name="Barry K.W."/>
            <person name="Belfiori B."/>
            <person name="Cichocki N."/>
            <person name="Clum A."/>
            <person name="Dockter R.B."/>
            <person name="Fauchery L."/>
            <person name="Guy J."/>
            <person name="Iotti M."/>
            <person name="Le Tacon F."/>
            <person name="Lindquist E.A."/>
            <person name="Lipzen A."/>
            <person name="Malagnac F."/>
            <person name="Mello A."/>
            <person name="Molinier V."/>
            <person name="Miyauchi S."/>
            <person name="Poulain J."/>
            <person name="Riccioni C."/>
            <person name="Rubini A."/>
            <person name="Sitrit Y."/>
            <person name="Splivallo R."/>
            <person name="Traeger S."/>
            <person name="Wang M."/>
            <person name="Zifcakova L."/>
            <person name="Wipf D."/>
            <person name="Zambonelli A."/>
            <person name="Paolocci F."/>
            <person name="Nowrousian M."/>
            <person name="Ottonello S."/>
            <person name="Baldrian P."/>
            <person name="Spatafora J.W."/>
            <person name="Henrissat B."/>
            <person name="Nagy L.G."/>
            <person name="Aury J.M."/>
            <person name="Wincker P."/>
            <person name="Grigoriev I.V."/>
            <person name="Bonfante P."/>
            <person name="Martin F.M."/>
        </authorList>
    </citation>
    <scope>NUCLEOTIDE SEQUENCE [LARGE SCALE GENOMIC DNA]</scope>
    <source>
        <strain evidence="1 2">120613-1</strain>
    </source>
</reference>
<dbReference type="Proteomes" id="UP000276215">
    <property type="component" value="Unassembled WGS sequence"/>
</dbReference>
<keyword evidence="2" id="KW-1185">Reference proteome</keyword>
<feature type="non-terminal residue" evidence="1">
    <location>
        <position position="1"/>
    </location>
</feature>
<dbReference type="AlphaFoldDB" id="A0A3N4IWZ3"/>
<dbReference type="EMBL" id="ML120522">
    <property type="protein sequence ID" value="RPA90509.1"/>
    <property type="molecule type" value="Genomic_DNA"/>
</dbReference>
<evidence type="ECO:0000313" key="2">
    <source>
        <dbReference type="Proteomes" id="UP000276215"/>
    </source>
</evidence>
<protein>
    <submittedName>
        <fullName evidence="1">Uncharacterized protein</fullName>
    </submittedName>
</protein>
<evidence type="ECO:0000313" key="1">
    <source>
        <dbReference type="EMBL" id="RPA90509.1"/>
    </source>
</evidence>
<gene>
    <name evidence="1" type="ORF">L873DRAFT_1820974</name>
</gene>
<proteinExistence type="predicted"/>
<name>A0A3N4IWZ3_9PEZI</name>